<dbReference type="GO" id="GO:0016757">
    <property type="term" value="F:glycosyltransferase activity"/>
    <property type="evidence" value="ECO:0007669"/>
    <property type="project" value="InterPro"/>
</dbReference>
<name>A0A1G2EA52_9BACT</name>
<accession>A0A1G2EA52</accession>
<organism evidence="2 3">
    <name type="scientific">Candidatus Nealsonbacteria bacterium RIFCSPLOWO2_01_FULL_41_9</name>
    <dbReference type="NCBI Taxonomy" id="1801671"/>
    <lineage>
        <taxon>Bacteria</taxon>
        <taxon>Candidatus Nealsoniibacteriota</taxon>
    </lineage>
</organism>
<evidence type="ECO:0000313" key="3">
    <source>
        <dbReference type="Proteomes" id="UP000176406"/>
    </source>
</evidence>
<sequence>MKIYILPTEEKLRPEEQSWTYPKHSKKFGVEQDFLRFLQNNPVLLTEDPKAADWHYLGAYWTRWHVGHDFAKIGLEELQEAVNKVIIDDKKTFTICQYDDGPVVNIGNTVQFLASRKTATGFDIPLLCTPHRIPFFKPHKKYLASFVGYAKTHEIRKGMIHELKNRDDILIFDGNQGSRYFVKTTLQSYIALAPRGYGGSSFRFFEAMQMGIVPFLIGEPDTRPFKEYIPYDDFSLYTNDPEKITELLNSKTKDELIKMGKGARKMYKKQLAYQKWCPLVLKKLSTIK</sequence>
<comment type="caution">
    <text evidence="2">The sequence shown here is derived from an EMBL/GenBank/DDBJ whole genome shotgun (WGS) entry which is preliminary data.</text>
</comment>
<dbReference type="PANTHER" id="PTHR11062">
    <property type="entry name" value="EXOSTOSIN HEPARAN SULFATE GLYCOSYLTRANSFERASE -RELATED"/>
    <property type="match status" value="1"/>
</dbReference>
<dbReference type="InterPro" id="IPR004263">
    <property type="entry name" value="Exostosin"/>
</dbReference>
<dbReference type="Proteomes" id="UP000176406">
    <property type="component" value="Unassembled WGS sequence"/>
</dbReference>
<protein>
    <recommendedName>
        <fullName evidence="1">Exostosin GT47 domain-containing protein</fullName>
    </recommendedName>
</protein>
<evidence type="ECO:0000259" key="1">
    <source>
        <dbReference type="Pfam" id="PF03016"/>
    </source>
</evidence>
<dbReference type="AlphaFoldDB" id="A0A1G2EA52"/>
<evidence type="ECO:0000313" key="2">
    <source>
        <dbReference type="EMBL" id="OGZ22744.1"/>
    </source>
</evidence>
<feature type="domain" description="Exostosin GT47" evidence="1">
    <location>
        <begin position="137"/>
        <end position="249"/>
    </location>
</feature>
<dbReference type="InterPro" id="IPR040911">
    <property type="entry name" value="Exostosin_GT47"/>
</dbReference>
<dbReference type="PANTHER" id="PTHR11062:SF391">
    <property type="entry name" value="PIN DOMAIN-CONTAINING PROTEIN"/>
    <property type="match status" value="1"/>
</dbReference>
<dbReference type="Pfam" id="PF03016">
    <property type="entry name" value="Exostosin_GT47"/>
    <property type="match status" value="1"/>
</dbReference>
<gene>
    <name evidence="2" type="ORF">A3A08_01825</name>
</gene>
<reference evidence="2 3" key="1">
    <citation type="journal article" date="2016" name="Nat. Commun.">
        <title>Thousands of microbial genomes shed light on interconnected biogeochemical processes in an aquifer system.</title>
        <authorList>
            <person name="Anantharaman K."/>
            <person name="Brown C.T."/>
            <person name="Hug L.A."/>
            <person name="Sharon I."/>
            <person name="Castelle C.J."/>
            <person name="Probst A.J."/>
            <person name="Thomas B.C."/>
            <person name="Singh A."/>
            <person name="Wilkins M.J."/>
            <person name="Karaoz U."/>
            <person name="Brodie E.L."/>
            <person name="Williams K.H."/>
            <person name="Hubbard S.S."/>
            <person name="Banfield J.F."/>
        </authorList>
    </citation>
    <scope>NUCLEOTIDE SEQUENCE [LARGE SCALE GENOMIC DNA]</scope>
</reference>
<dbReference type="EMBL" id="MHMG01000037">
    <property type="protein sequence ID" value="OGZ22744.1"/>
    <property type="molecule type" value="Genomic_DNA"/>
</dbReference>
<proteinExistence type="predicted"/>